<dbReference type="Pfam" id="PF02470">
    <property type="entry name" value="MlaD"/>
    <property type="match status" value="1"/>
</dbReference>
<gene>
    <name evidence="4" type="ORF">LX13_002529</name>
</gene>
<organism evidence="4 5">
    <name type="scientific">Williamsia maris</name>
    <dbReference type="NCBI Taxonomy" id="72806"/>
    <lineage>
        <taxon>Bacteria</taxon>
        <taxon>Bacillati</taxon>
        <taxon>Actinomycetota</taxon>
        <taxon>Actinomycetes</taxon>
        <taxon>Mycobacteriales</taxon>
        <taxon>Nocardiaceae</taxon>
        <taxon>Williamsia</taxon>
    </lineage>
</organism>
<evidence type="ECO:0000256" key="1">
    <source>
        <dbReference type="SAM" id="Phobius"/>
    </source>
</evidence>
<dbReference type="InterPro" id="IPR005693">
    <property type="entry name" value="Mce"/>
</dbReference>
<dbReference type="Pfam" id="PF11887">
    <property type="entry name" value="Mce4_CUP1"/>
    <property type="match status" value="1"/>
</dbReference>
<reference evidence="4 5" key="1">
    <citation type="submission" date="2022-06" db="EMBL/GenBank/DDBJ databases">
        <title>Genomic Encyclopedia of Archaeal and Bacterial Type Strains, Phase II (KMG-II): from individual species to whole genera.</title>
        <authorList>
            <person name="Goeker M."/>
        </authorList>
    </citation>
    <scope>NUCLEOTIDE SEQUENCE [LARGE SCALE GENOMIC DNA]</scope>
    <source>
        <strain evidence="4 5">DSM 44693</strain>
    </source>
</reference>
<protein>
    <submittedName>
        <fullName evidence="4">Phospholipid/cholesterol/gamma-HCH transport system substrate-binding protein</fullName>
    </submittedName>
</protein>
<dbReference type="NCBIfam" id="TIGR00996">
    <property type="entry name" value="Mtu_fam_mce"/>
    <property type="match status" value="1"/>
</dbReference>
<feature type="domain" description="Mammalian cell entry C-terminal" evidence="3">
    <location>
        <begin position="123"/>
        <end position="340"/>
    </location>
</feature>
<dbReference type="Proteomes" id="UP001206895">
    <property type="component" value="Unassembled WGS sequence"/>
</dbReference>
<evidence type="ECO:0000259" key="3">
    <source>
        <dbReference type="Pfam" id="PF11887"/>
    </source>
</evidence>
<dbReference type="InterPro" id="IPR003399">
    <property type="entry name" value="Mce/MlaD"/>
</dbReference>
<evidence type="ECO:0000259" key="2">
    <source>
        <dbReference type="Pfam" id="PF02470"/>
    </source>
</evidence>
<name>A0ABT1HEN4_9NOCA</name>
<dbReference type="EMBL" id="JAMTCJ010000002">
    <property type="protein sequence ID" value="MCP2176710.1"/>
    <property type="molecule type" value="Genomic_DNA"/>
</dbReference>
<sequence>MRRTERSSLARKFAAVGMVAAIVIVFTLAVMQFSGSFRDTSPVTLTADRAGLVMNADAKVRLRGVVIGRVASIEPDGDRVELKLNMDTDQLRRVPANVTAQIRSNTVFGAKSVDLDIPADPSTTHLRSGGSISADRVQVELNTVFQRLVDVLAQVQPDKLNATLGALDTALSGRGDQIGKGLEDLSNLLGRTNPVLGDLNRTIDATATVTNVYADVFPDLSRVIDNFTRTGNTLVDNSSNLDALLVNTTGLANTVNGIIAPKKQTVMTALSNLDPVSQLLGYYAPGLSCFLKATAGAGKKALPIFGDKTGYISLNAGVLPGKEPYRYPEDLPKVNVQGPPTCALGLSNIEETTHAPFYVGDTAPQPYQPRTTPKADPRKLFQIMFGPAPRG</sequence>
<feature type="domain" description="Mce/MlaD" evidence="2">
    <location>
        <begin position="40"/>
        <end position="116"/>
    </location>
</feature>
<dbReference type="PANTHER" id="PTHR33371:SF19">
    <property type="entry name" value="MCE-FAMILY PROTEIN MCE4A"/>
    <property type="match status" value="1"/>
</dbReference>
<dbReference type="InterPro" id="IPR052336">
    <property type="entry name" value="MlaD_Phospholipid_Transporter"/>
</dbReference>
<accession>A0ABT1HEN4</accession>
<comment type="caution">
    <text evidence="4">The sequence shown here is derived from an EMBL/GenBank/DDBJ whole genome shotgun (WGS) entry which is preliminary data.</text>
</comment>
<dbReference type="RefSeq" id="WP_301300925.1">
    <property type="nucleotide sequence ID" value="NZ_BAAAJQ010000001.1"/>
</dbReference>
<keyword evidence="1" id="KW-0472">Membrane</keyword>
<dbReference type="InterPro" id="IPR024516">
    <property type="entry name" value="Mce_C"/>
</dbReference>
<keyword evidence="1" id="KW-0812">Transmembrane</keyword>
<keyword evidence="1" id="KW-1133">Transmembrane helix</keyword>
<dbReference type="PANTHER" id="PTHR33371">
    <property type="entry name" value="INTERMEMBRANE PHOSPHOLIPID TRANSPORT SYSTEM BINDING PROTEIN MLAD-RELATED"/>
    <property type="match status" value="1"/>
</dbReference>
<evidence type="ECO:0000313" key="4">
    <source>
        <dbReference type="EMBL" id="MCP2176710.1"/>
    </source>
</evidence>
<proteinExistence type="predicted"/>
<keyword evidence="5" id="KW-1185">Reference proteome</keyword>
<evidence type="ECO:0000313" key="5">
    <source>
        <dbReference type="Proteomes" id="UP001206895"/>
    </source>
</evidence>
<feature type="transmembrane region" description="Helical" evidence="1">
    <location>
        <begin position="12"/>
        <end position="33"/>
    </location>
</feature>